<evidence type="ECO:0000313" key="4">
    <source>
        <dbReference type="EMBL" id="RDX44435.1"/>
    </source>
</evidence>
<keyword evidence="5" id="KW-1185">Reference proteome</keyword>
<feature type="compositionally biased region" description="Acidic residues" evidence="1">
    <location>
        <begin position="701"/>
        <end position="714"/>
    </location>
</feature>
<dbReference type="Pfam" id="PF26640">
    <property type="entry name" value="DUF8212"/>
    <property type="match status" value="1"/>
</dbReference>
<dbReference type="PANTHER" id="PTHR10622:SF10">
    <property type="entry name" value="HET DOMAIN-CONTAINING PROTEIN"/>
    <property type="match status" value="1"/>
</dbReference>
<name>A0A371CVZ0_9APHY</name>
<feature type="domain" description="DUF8212" evidence="3">
    <location>
        <begin position="242"/>
        <end position="356"/>
    </location>
</feature>
<dbReference type="AlphaFoldDB" id="A0A371CVZ0"/>
<dbReference type="Proteomes" id="UP000256964">
    <property type="component" value="Unassembled WGS sequence"/>
</dbReference>
<gene>
    <name evidence="4" type="ORF">OH76DRAFT_1100223</name>
</gene>
<evidence type="ECO:0000259" key="2">
    <source>
        <dbReference type="Pfam" id="PF06985"/>
    </source>
</evidence>
<feature type="region of interest" description="Disordered" evidence="1">
    <location>
        <begin position="697"/>
        <end position="718"/>
    </location>
</feature>
<evidence type="ECO:0000259" key="3">
    <source>
        <dbReference type="Pfam" id="PF26640"/>
    </source>
</evidence>
<evidence type="ECO:0000256" key="1">
    <source>
        <dbReference type="SAM" id="MobiDB-lite"/>
    </source>
</evidence>
<organism evidence="4 5">
    <name type="scientific">Lentinus brumalis</name>
    <dbReference type="NCBI Taxonomy" id="2498619"/>
    <lineage>
        <taxon>Eukaryota</taxon>
        <taxon>Fungi</taxon>
        <taxon>Dikarya</taxon>
        <taxon>Basidiomycota</taxon>
        <taxon>Agaricomycotina</taxon>
        <taxon>Agaricomycetes</taxon>
        <taxon>Polyporales</taxon>
        <taxon>Polyporaceae</taxon>
        <taxon>Lentinus</taxon>
    </lineage>
</organism>
<dbReference type="InterPro" id="IPR010730">
    <property type="entry name" value="HET"/>
</dbReference>
<dbReference type="InterPro" id="IPR058525">
    <property type="entry name" value="DUF8212"/>
</dbReference>
<dbReference type="PANTHER" id="PTHR10622">
    <property type="entry name" value="HET DOMAIN-CONTAINING PROTEIN"/>
    <property type="match status" value="1"/>
</dbReference>
<evidence type="ECO:0000313" key="5">
    <source>
        <dbReference type="Proteomes" id="UP000256964"/>
    </source>
</evidence>
<protein>
    <submittedName>
        <fullName evidence="4">HET-domain-containing protein</fullName>
    </submittedName>
</protein>
<accession>A0A371CVZ0</accession>
<sequence>MRLLDTSTARFRHIDNANQAPYAILSHVWDHADGEQSLQDILEVHEYTQQTPRDAAVATEACPPALTILSAKIRGCCVFARVNGYRYAWVDTCCIDRTSSAELSEAINSMYEWYSQATICYAFLEDVDDSEDPRGPNSRFRRSKWFKRGWTLQELIAPAEVLFLSREWQILGTKDSLSDVIEEITGIDRDILTHGRSLDSVSVARRMSWAARRETTREEDEAYALMGIFGVHMPTIYGEGRKAFVRLQREILEHCPDQSIFAWGHIFADHTMIKAGFQVYTGPFPTGPFTSRQTWQPVSTPTEDSCLFASSPAAFVDSADITPLPLEIFSQRICLLLSPPHYTVTSYGVHIQLPVLVNSGARMFTLAVLACQDASGHLVALMMHSVADTNQHTIGNRLLLLHRDISPDPHDRLEEGQVDEDDDPSVWQHEGLYYRCTTILPATIPSSRVPQAPSHPGSFAHGPTFLLGDFYIPSHRHLTAISRRESALASIADTDANASVTFSIVGPCQITFPRWLPSQLAQFGYKFLLPKPHRGARHVHSSILTLDWSHSWFRVITLMNDSITVGIHFLLCPHSTSDLPPVHATVAFHGEPDPFHRSAFRQAPSCDVEHVDHWPNASKSFYDCARGTSVRLTFSRGSLGGRDMTDSSSPAGVQGPVYSVLIDVGSVSVTDGTIMPPASFRRPVLLEREWEWKGADYWTDGQEDSSDSDSEAMSDGDGFSMVEEHPVNFVSVRFVGDAT</sequence>
<reference evidence="4 5" key="1">
    <citation type="journal article" date="2018" name="Biotechnol. Biofuels">
        <title>Integrative visual omics of the white-rot fungus Polyporus brumalis exposes the biotechnological potential of its oxidative enzymes for delignifying raw plant biomass.</title>
        <authorList>
            <person name="Miyauchi S."/>
            <person name="Rancon A."/>
            <person name="Drula E."/>
            <person name="Hage H."/>
            <person name="Chaduli D."/>
            <person name="Favel A."/>
            <person name="Grisel S."/>
            <person name="Henrissat B."/>
            <person name="Herpoel-Gimbert I."/>
            <person name="Ruiz-Duenas F.J."/>
            <person name="Chevret D."/>
            <person name="Hainaut M."/>
            <person name="Lin J."/>
            <person name="Wang M."/>
            <person name="Pangilinan J."/>
            <person name="Lipzen A."/>
            <person name="Lesage-Meessen L."/>
            <person name="Navarro D."/>
            <person name="Riley R."/>
            <person name="Grigoriev I.V."/>
            <person name="Zhou S."/>
            <person name="Raouche S."/>
            <person name="Rosso M.N."/>
        </authorList>
    </citation>
    <scope>NUCLEOTIDE SEQUENCE [LARGE SCALE GENOMIC DNA]</scope>
    <source>
        <strain evidence="4 5">BRFM 1820</strain>
    </source>
</reference>
<feature type="domain" description="Heterokaryon incompatibility" evidence="2">
    <location>
        <begin position="22"/>
        <end position="131"/>
    </location>
</feature>
<proteinExistence type="predicted"/>
<dbReference type="EMBL" id="KZ857450">
    <property type="protein sequence ID" value="RDX44435.1"/>
    <property type="molecule type" value="Genomic_DNA"/>
</dbReference>
<dbReference type="OrthoDB" id="2740528at2759"/>
<dbReference type="Pfam" id="PF06985">
    <property type="entry name" value="HET"/>
    <property type="match status" value="1"/>
</dbReference>